<comment type="caution">
    <text evidence="1">The sequence shown here is derived from an EMBL/GenBank/DDBJ whole genome shotgun (WGS) entry which is preliminary data.</text>
</comment>
<proteinExistence type="predicted"/>
<evidence type="ECO:0008006" key="3">
    <source>
        <dbReference type="Google" id="ProtNLM"/>
    </source>
</evidence>
<protein>
    <recommendedName>
        <fullName evidence="3">HEAT repeat domain-containing protein</fullName>
    </recommendedName>
</protein>
<dbReference type="SUPFAM" id="SSF48371">
    <property type="entry name" value="ARM repeat"/>
    <property type="match status" value="1"/>
</dbReference>
<reference evidence="1" key="1">
    <citation type="submission" date="2021-01" db="EMBL/GenBank/DDBJ databases">
        <title>Whole genome shotgun sequence of Dactylosporangium siamense NBRC 106093.</title>
        <authorList>
            <person name="Komaki H."/>
            <person name="Tamura T."/>
        </authorList>
    </citation>
    <scope>NUCLEOTIDE SEQUENCE</scope>
    <source>
        <strain evidence="1">NBRC 106093</strain>
    </source>
</reference>
<sequence>MRAMLDGLEDVDWACLEHAYGPATDVPDHLRGLLAPEAEDRRRALSGLYGDICHQGTRYEASAPAVPFLLELLADPATPDRAAIAGLVAGIAVGQHEAWLPGGFPVAELRAAAVGGAELLRAAPAPTEDDEDADDDVETRMDYWEGLDDAQRDAMAAHIDVAAYDAVRAGLPALRDLLADGDAAVRSAAAFTLAWFPEDPSDAALTGAVGDPSRSVAATALVALGLLGTAMPAALQDPKPEIRWAAAIGLASVHGAEAGAGAAAELLAWAGGASTARAGIPFLDGDLAGYAALALPGLGAGYAAASLDALLARLGSVTGVETLPVLGTALRSVFPDGPLPAGDPLDPAQRRFARTLASAPAAWQFGGRRFGNVTSLLRAYGLPGDPDELRALAG</sequence>
<dbReference type="EMBL" id="BONQ01000044">
    <property type="protein sequence ID" value="GIG44747.1"/>
    <property type="molecule type" value="Genomic_DNA"/>
</dbReference>
<evidence type="ECO:0000313" key="2">
    <source>
        <dbReference type="Proteomes" id="UP000660611"/>
    </source>
</evidence>
<gene>
    <name evidence="1" type="ORF">Dsi01nite_027880</name>
</gene>
<dbReference type="InterPro" id="IPR011989">
    <property type="entry name" value="ARM-like"/>
</dbReference>
<dbReference type="InterPro" id="IPR016024">
    <property type="entry name" value="ARM-type_fold"/>
</dbReference>
<accession>A0A919PJQ9</accession>
<evidence type="ECO:0000313" key="1">
    <source>
        <dbReference type="EMBL" id="GIG44747.1"/>
    </source>
</evidence>
<name>A0A919PJQ9_9ACTN</name>
<keyword evidence="2" id="KW-1185">Reference proteome</keyword>
<dbReference type="AlphaFoldDB" id="A0A919PJQ9"/>
<dbReference type="Proteomes" id="UP000660611">
    <property type="component" value="Unassembled WGS sequence"/>
</dbReference>
<organism evidence="1 2">
    <name type="scientific">Dactylosporangium siamense</name>
    <dbReference type="NCBI Taxonomy" id="685454"/>
    <lineage>
        <taxon>Bacteria</taxon>
        <taxon>Bacillati</taxon>
        <taxon>Actinomycetota</taxon>
        <taxon>Actinomycetes</taxon>
        <taxon>Micromonosporales</taxon>
        <taxon>Micromonosporaceae</taxon>
        <taxon>Dactylosporangium</taxon>
    </lineage>
</organism>
<dbReference type="Gene3D" id="1.25.10.10">
    <property type="entry name" value="Leucine-rich Repeat Variant"/>
    <property type="match status" value="1"/>
</dbReference>